<keyword evidence="2" id="KW-1133">Transmembrane helix</keyword>
<evidence type="ECO:0000259" key="3">
    <source>
        <dbReference type="Pfam" id="PF14258"/>
    </source>
</evidence>
<name>A0ABS1BDF9_9MICO</name>
<keyword evidence="5" id="KW-1185">Reference proteome</keyword>
<evidence type="ECO:0000256" key="1">
    <source>
        <dbReference type="SAM" id="MobiDB-lite"/>
    </source>
</evidence>
<dbReference type="InterPro" id="IPR025646">
    <property type="entry name" value="DUF4350"/>
</dbReference>
<dbReference type="Pfam" id="PF14258">
    <property type="entry name" value="DUF4350"/>
    <property type="match status" value="1"/>
</dbReference>
<dbReference type="EMBL" id="JAEDAJ010000007">
    <property type="protein sequence ID" value="MBK0332187.1"/>
    <property type="molecule type" value="Genomic_DNA"/>
</dbReference>
<gene>
    <name evidence="4" type="ORF">I8D64_12350</name>
</gene>
<protein>
    <submittedName>
        <fullName evidence="4">DUF4350 domain-containing protein</fullName>
    </submittedName>
</protein>
<evidence type="ECO:0000313" key="4">
    <source>
        <dbReference type="EMBL" id="MBK0332187.1"/>
    </source>
</evidence>
<accession>A0ABS1BDF9</accession>
<evidence type="ECO:0000313" key="5">
    <source>
        <dbReference type="Proteomes" id="UP000612352"/>
    </source>
</evidence>
<comment type="caution">
    <text evidence="4">The sequence shown here is derived from an EMBL/GenBank/DDBJ whole genome shotgun (WGS) entry which is preliminary data.</text>
</comment>
<feature type="transmembrane region" description="Helical" evidence="2">
    <location>
        <begin position="29"/>
        <end position="47"/>
    </location>
</feature>
<feature type="compositionally biased region" description="Low complexity" evidence="1">
    <location>
        <begin position="1"/>
        <end position="17"/>
    </location>
</feature>
<organism evidence="4 5">
    <name type="scientific">Brachybacterium halotolerans</name>
    <dbReference type="NCBI Taxonomy" id="2795215"/>
    <lineage>
        <taxon>Bacteria</taxon>
        <taxon>Bacillati</taxon>
        <taxon>Actinomycetota</taxon>
        <taxon>Actinomycetes</taxon>
        <taxon>Micrococcales</taxon>
        <taxon>Dermabacteraceae</taxon>
        <taxon>Brachybacterium</taxon>
    </lineage>
</organism>
<evidence type="ECO:0000256" key="2">
    <source>
        <dbReference type="SAM" id="Phobius"/>
    </source>
</evidence>
<dbReference type="Proteomes" id="UP000612352">
    <property type="component" value="Unassembled WGS sequence"/>
</dbReference>
<keyword evidence="2" id="KW-0812">Transmembrane</keyword>
<reference evidence="4 5" key="1">
    <citation type="submission" date="2020-12" db="EMBL/GenBank/DDBJ databases">
        <title>Brachybacterium sp. MASK1Z-5, whole genome shotgun sequence.</title>
        <authorList>
            <person name="Tuo L."/>
        </authorList>
    </citation>
    <scope>NUCLEOTIDE SEQUENCE [LARGE SCALE GENOMIC DNA]</scope>
    <source>
        <strain evidence="4 5">MASK1Z-5</strain>
    </source>
</reference>
<feature type="domain" description="DUF4350" evidence="3">
    <location>
        <begin position="60"/>
        <end position="236"/>
    </location>
</feature>
<proteinExistence type="predicted"/>
<dbReference type="RefSeq" id="WP_200503086.1">
    <property type="nucleotide sequence ID" value="NZ_JAEDAJ010000007.1"/>
</dbReference>
<keyword evidence="2" id="KW-0472">Membrane</keyword>
<sequence>MTAPTTSAASAPAAPAAPDRPGPRTSTRVLTVALALVVLAAVLAVALRGTFRDGPLEPAAPTPQGSKAVARVLEGEGTDLEVRRYTTDAAQALAEGRTVLVTDPSALDAAQLDRLAEARASGHGHLVLVRPSFFVLAHLAPDIRPAGSLKETTSLGADDSCAAASLHAREIRVGPAEDVAKSATLYRAGDGFDACFRHGDGAAVVTGEGVTVLGSATLLTNAGVGDLDNAAVALNALGGDDGASALTWYVPSPTDPLAEEHPSLLDRLPDFALPLALWACAIILAVLLALSRRLGPVVVEPLPVSVRARELTVGRAHLLHRADARDAAARSLRTRTAVRLASRLGVRREGRLDALIAALAPHTSLAPEQLRTLLGPTPVRSDQELLRLSEDLDALEKEIHR</sequence>
<feature type="region of interest" description="Disordered" evidence="1">
    <location>
        <begin position="1"/>
        <end position="25"/>
    </location>
</feature>
<feature type="transmembrane region" description="Helical" evidence="2">
    <location>
        <begin position="271"/>
        <end position="290"/>
    </location>
</feature>